<dbReference type="AlphaFoldDB" id="A0A0G2AKN5"/>
<feature type="domain" description="PDZ" evidence="5">
    <location>
        <begin position="357"/>
        <end position="437"/>
    </location>
</feature>
<evidence type="ECO:0000256" key="2">
    <source>
        <dbReference type="ARBA" id="ARBA00022670"/>
    </source>
</evidence>
<comment type="caution">
    <text evidence="6">The sequence shown here is derived from an EMBL/GenBank/DDBJ whole genome shotgun (WGS) entry which is preliminary data.</text>
</comment>
<keyword evidence="4" id="KW-1133">Transmembrane helix</keyword>
<protein>
    <submittedName>
        <fullName evidence="6">Protease Do</fullName>
    </submittedName>
</protein>
<keyword evidence="2 6" id="KW-0645">Protease</keyword>
<dbReference type="GO" id="GO:0004252">
    <property type="term" value="F:serine-type endopeptidase activity"/>
    <property type="evidence" value="ECO:0007669"/>
    <property type="project" value="InterPro"/>
</dbReference>
<keyword evidence="4" id="KW-0472">Membrane</keyword>
<dbReference type="SUPFAM" id="SSF50494">
    <property type="entry name" value="Trypsin-like serine proteases"/>
    <property type="match status" value="1"/>
</dbReference>
<dbReference type="SUPFAM" id="SSF50156">
    <property type="entry name" value="PDZ domain-like"/>
    <property type="match status" value="1"/>
</dbReference>
<dbReference type="Gene3D" id="2.30.42.10">
    <property type="match status" value="1"/>
</dbReference>
<dbReference type="Proteomes" id="UP000033870">
    <property type="component" value="Unassembled WGS sequence"/>
</dbReference>
<gene>
    <name evidence="6" type="ORF">UY92_C0013G0011</name>
</gene>
<evidence type="ECO:0000256" key="4">
    <source>
        <dbReference type="SAM" id="Phobius"/>
    </source>
</evidence>
<keyword evidence="3" id="KW-0378">Hydrolase</keyword>
<dbReference type="SMART" id="SM00228">
    <property type="entry name" value="PDZ"/>
    <property type="match status" value="1"/>
</dbReference>
<dbReference type="EMBL" id="LCRX01000013">
    <property type="protein sequence ID" value="KKW41812.1"/>
    <property type="molecule type" value="Genomic_DNA"/>
</dbReference>
<dbReference type="InterPro" id="IPR036034">
    <property type="entry name" value="PDZ_sf"/>
</dbReference>
<organism evidence="6 7">
    <name type="scientific">Candidatus Magasanikbacteria bacterium GW2011_GWA2_56_11</name>
    <dbReference type="NCBI Taxonomy" id="1619044"/>
    <lineage>
        <taxon>Bacteria</taxon>
        <taxon>Candidatus Magasanikiibacteriota</taxon>
    </lineage>
</organism>
<keyword evidence="4" id="KW-0812">Transmembrane</keyword>
<evidence type="ECO:0000256" key="3">
    <source>
        <dbReference type="ARBA" id="ARBA00022801"/>
    </source>
</evidence>
<dbReference type="PANTHER" id="PTHR22939">
    <property type="entry name" value="SERINE PROTEASE FAMILY S1C HTRA-RELATED"/>
    <property type="match status" value="1"/>
</dbReference>
<comment type="similarity">
    <text evidence="1">Belongs to the peptidase S1C family.</text>
</comment>
<evidence type="ECO:0000256" key="1">
    <source>
        <dbReference type="ARBA" id="ARBA00010541"/>
    </source>
</evidence>
<dbReference type="PRINTS" id="PR00834">
    <property type="entry name" value="PROTEASES2C"/>
</dbReference>
<dbReference type="PROSITE" id="PS50106">
    <property type="entry name" value="PDZ"/>
    <property type="match status" value="1"/>
</dbReference>
<dbReference type="GO" id="GO:0006508">
    <property type="term" value="P:proteolysis"/>
    <property type="evidence" value="ECO:0007669"/>
    <property type="project" value="UniProtKB-KW"/>
</dbReference>
<dbReference type="PATRIC" id="fig|1619044.3.peg.927"/>
<accession>A0A0G2AKN5</accession>
<sequence>MANGGHRVKRNPLSVIRNYLAMNDFFAFTRKHYGLIVAVAFAAGGAAGALFGVAGATMADNLQNFFAERGLTVRWLDSRSSPAPSAAVPEAAIQKVVEEESAVIKVVENVNPAVVSIAISKDLSQYPGAGPNLLPFDDFFGFGLPFPAPSRPTPPAPGSQNNLQRIGGGSGFIIEPDGLIVTNRHVVADESAVYTVILSDGQEYAAEIVARDPVLDVALVRIGAQNLPTVRLGDSDNLRIGQTVIAIGYALAEYGNTVTKGVVSGSGRRVIAGDGLGSSEVIEEAIQTDAAINPGNSGGPLINIRGEVIGINTAVSGEGQLVGFAIPVNNARQTIESVRQHGRIIRPWLGVRYVPVTARLAEQNRLPVSYGALVSRGAEPGVLAVMPGSPADKAGLAENDLILEINGKKLENKDSLGKEIARYEVGQEISLKVLHQGQEKILSVKLEEFPANP</sequence>
<dbReference type="Gene3D" id="2.40.10.120">
    <property type="match status" value="1"/>
</dbReference>
<dbReference type="InterPro" id="IPR001940">
    <property type="entry name" value="Peptidase_S1C"/>
</dbReference>
<dbReference type="Pfam" id="PF13365">
    <property type="entry name" value="Trypsin_2"/>
    <property type="match status" value="1"/>
</dbReference>
<reference evidence="6 7" key="1">
    <citation type="journal article" date="2015" name="Nature">
        <title>rRNA introns, odd ribosomes, and small enigmatic genomes across a large radiation of phyla.</title>
        <authorList>
            <person name="Brown C.T."/>
            <person name="Hug L.A."/>
            <person name="Thomas B.C."/>
            <person name="Sharon I."/>
            <person name="Castelle C.J."/>
            <person name="Singh A."/>
            <person name="Wilkins M.J."/>
            <person name="Williams K.H."/>
            <person name="Banfield J.F."/>
        </authorList>
    </citation>
    <scope>NUCLEOTIDE SEQUENCE [LARGE SCALE GENOMIC DNA]</scope>
</reference>
<dbReference type="STRING" id="1619044.UY92_C0013G0011"/>
<dbReference type="InterPro" id="IPR001478">
    <property type="entry name" value="PDZ"/>
</dbReference>
<dbReference type="Pfam" id="PF13180">
    <property type="entry name" value="PDZ_2"/>
    <property type="match status" value="1"/>
</dbReference>
<dbReference type="PANTHER" id="PTHR22939:SF129">
    <property type="entry name" value="SERINE PROTEASE HTRA2, MITOCHONDRIAL"/>
    <property type="match status" value="1"/>
</dbReference>
<evidence type="ECO:0000259" key="5">
    <source>
        <dbReference type="PROSITE" id="PS50106"/>
    </source>
</evidence>
<evidence type="ECO:0000313" key="7">
    <source>
        <dbReference type="Proteomes" id="UP000033870"/>
    </source>
</evidence>
<proteinExistence type="inferred from homology"/>
<evidence type="ECO:0000313" key="6">
    <source>
        <dbReference type="EMBL" id="KKW41812.1"/>
    </source>
</evidence>
<dbReference type="InterPro" id="IPR009003">
    <property type="entry name" value="Peptidase_S1_PA"/>
</dbReference>
<name>A0A0G2AKN5_9BACT</name>
<feature type="transmembrane region" description="Helical" evidence="4">
    <location>
        <begin position="33"/>
        <end position="54"/>
    </location>
</feature>